<dbReference type="PANTHER" id="PTHR34310:SF5">
    <property type="entry name" value="DUF427 DOMAIN PROTEIN (AFU_ORTHOLOGUE AFUA_3G02220)"/>
    <property type="match status" value="1"/>
</dbReference>
<protein>
    <submittedName>
        <fullName evidence="2">DUF427-domain-containing protein</fullName>
    </submittedName>
</protein>
<evidence type="ECO:0000259" key="1">
    <source>
        <dbReference type="Pfam" id="PF04248"/>
    </source>
</evidence>
<accession>A0A6A6HDI6</accession>
<dbReference type="InterPro" id="IPR038694">
    <property type="entry name" value="DUF427_sf"/>
</dbReference>
<dbReference type="AlphaFoldDB" id="A0A6A6HDI6"/>
<dbReference type="OrthoDB" id="18996at2759"/>
<evidence type="ECO:0000313" key="3">
    <source>
        <dbReference type="Proteomes" id="UP000800092"/>
    </source>
</evidence>
<dbReference type="PANTHER" id="PTHR34310">
    <property type="entry name" value="DUF427 DOMAIN PROTEIN (AFU_ORTHOLOGUE AFUA_3G02220)"/>
    <property type="match status" value="1"/>
</dbReference>
<name>A0A6A6HDI6_VIRVR</name>
<feature type="domain" description="DUF427" evidence="1">
    <location>
        <begin position="6"/>
        <end position="90"/>
    </location>
</feature>
<dbReference type="Pfam" id="PF04248">
    <property type="entry name" value="NTP_transf_9"/>
    <property type="match status" value="1"/>
</dbReference>
<dbReference type="Proteomes" id="UP000800092">
    <property type="component" value="Unassembled WGS sequence"/>
</dbReference>
<reference evidence="2" key="1">
    <citation type="journal article" date="2020" name="Stud. Mycol.">
        <title>101 Dothideomycetes genomes: a test case for predicting lifestyles and emergence of pathogens.</title>
        <authorList>
            <person name="Haridas S."/>
            <person name="Albert R."/>
            <person name="Binder M."/>
            <person name="Bloem J."/>
            <person name="Labutti K."/>
            <person name="Salamov A."/>
            <person name="Andreopoulos B."/>
            <person name="Baker S."/>
            <person name="Barry K."/>
            <person name="Bills G."/>
            <person name="Bluhm B."/>
            <person name="Cannon C."/>
            <person name="Castanera R."/>
            <person name="Culley D."/>
            <person name="Daum C."/>
            <person name="Ezra D."/>
            <person name="Gonzalez J."/>
            <person name="Henrissat B."/>
            <person name="Kuo A."/>
            <person name="Liang C."/>
            <person name="Lipzen A."/>
            <person name="Lutzoni F."/>
            <person name="Magnuson J."/>
            <person name="Mondo S."/>
            <person name="Nolan M."/>
            <person name="Ohm R."/>
            <person name="Pangilinan J."/>
            <person name="Park H.-J."/>
            <person name="Ramirez L."/>
            <person name="Alfaro M."/>
            <person name="Sun H."/>
            <person name="Tritt A."/>
            <person name="Yoshinaga Y."/>
            <person name="Zwiers L.-H."/>
            <person name="Turgeon B."/>
            <person name="Goodwin S."/>
            <person name="Spatafora J."/>
            <person name="Crous P."/>
            <person name="Grigoriev I."/>
        </authorList>
    </citation>
    <scope>NUCLEOTIDE SEQUENCE</scope>
    <source>
        <strain evidence="2">Tuck. ex Michener</strain>
    </source>
</reference>
<evidence type="ECO:0000313" key="2">
    <source>
        <dbReference type="EMBL" id="KAF2236184.1"/>
    </source>
</evidence>
<organism evidence="2 3">
    <name type="scientific">Viridothelium virens</name>
    <name type="common">Speckled blister lichen</name>
    <name type="synonym">Trypethelium virens</name>
    <dbReference type="NCBI Taxonomy" id="1048519"/>
    <lineage>
        <taxon>Eukaryota</taxon>
        <taxon>Fungi</taxon>
        <taxon>Dikarya</taxon>
        <taxon>Ascomycota</taxon>
        <taxon>Pezizomycotina</taxon>
        <taxon>Dothideomycetes</taxon>
        <taxon>Dothideomycetes incertae sedis</taxon>
        <taxon>Trypetheliales</taxon>
        <taxon>Trypetheliaceae</taxon>
        <taxon>Viridothelium</taxon>
    </lineage>
</organism>
<dbReference type="Gene3D" id="2.170.150.40">
    <property type="entry name" value="Domain of unknown function (DUF427)"/>
    <property type="match status" value="1"/>
</dbReference>
<proteinExistence type="predicted"/>
<keyword evidence="3" id="KW-1185">Reference proteome</keyword>
<dbReference type="InterPro" id="IPR007361">
    <property type="entry name" value="DUF427"/>
</dbReference>
<sequence>MPKATAKADGVVVAETDNFEFVEGNVYFPPSSVKREYFNDSSLHTKCPWKGQSSYYNLNINGKSLKDAAWYYPEPFEKATHIKDHVAFDKRQVEITKS</sequence>
<gene>
    <name evidence="2" type="ORF">EV356DRAFT_531119</name>
</gene>
<dbReference type="EMBL" id="ML991786">
    <property type="protein sequence ID" value="KAF2236184.1"/>
    <property type="molecule type" value="Genomic_DNA"/>
</dbReference>